<evidence type="ECO:0000256" key="4">
    <source>
        <dbReference type="ARBA" id="ARBA00023242"/>
    </source>
</evidence>
<evidence type="ECO:0000313" key="6">
    <source>
        <dbReference type="EMBL" id="KIW13565.1"/>
    </source>
</evidence>
<keyword evidence="2" id="KW-0238">DNA-binding</keyword>
<keyword evidence="7" id="KW-1185">Reference proteome</keyword>
<feature type="transmembrane region" description="Helical" evidence="5">
    <location>
        <begin position="212"/>
        <end position="232"/>
    </location>
</feature>
<dbReference type="HOGENOM" id="CLU_1008432_0_0_1"/>
<dbReference type="GeneID" id="27335836"/>
<organism evidence="6 7">
    <name type="scientific">Exophiala spinifera</name>
    <dbReference type="NCBI Taxonomy" id="91928"/>
    <lineage>
        <taxon>Eukaryota</taxon>
        <taxon>Fungi</taxon>
        <taxon>Dikarya</taxon>
        <taxon>Ascomycota</taxon>
        <taxon>Pezizomycotina</taxon>
        <taxon>Eurotiomycetes</taxon>
        <taxon>Chaetothyriomycetidae</taxon>
        <taxon>Chaetothyriales</taxon>
        <taxon>Herpotrichiellaceae</taxon>
        <taxon>Exophiala</taxon>
    </lineage>
</organism>
<keyword evidence="1" id="KW-0805">Transcription regulation</keyword>
<dbReference type="GO" id="GO:0000981">
    <property type="term" value="F:DNA-binding transcription factor activity, RNA polymerase II-specific"/>
    <property type="evidence" value="ECO:0007669"/>
    <property type="project" value="TreeGrafter"/>
</dbReference>
<sequence>MAFQTRESHRGLRHWSGLLRTCSDLWRPQQPIQLDKLFEDEIRRSNVPFHDFSFLGDLVDGDSESLDDPQAPCLPETAIAPPVAGLDDHVQTLRYTPTSIPRFSQEDDKLSGSDSSGATLASAIHTSKTKHPQLSSDLNFEWLVQAAKHIAKFDSDATMELSSGQLPPKSLAAICVNAYFDNVQAYYPILREHQFQASWESLYDRNQKTHRVAQYILFCLVLTIGAASDGMKSAFSSPLDQFSCHLFQKACALVYVPMTESSLVALQVMLLLVRAS</sequence>
<evidence type="ECO:0000313" key="7">
    <source>
        <dbReference type="Proteomes" id="UP000053328"/>
    </source>
</evidence>
<evidence type="ECO:0000256" key="3">
    <source>
        <dbReference type="ARBA" id="ARBA00023163"/>
    </source>
</evidence>
<evidence type="ECO:0008006" key="8">
    <source>
        <dbReference type="Google" id="ProtNLM"/>
    </source>
</evidence>
<dbReference type="PANTHER" id="PTHR47424">
    <property type="entry name" value="REGULATORY PROTEIN GAL4"/>
    <property type="match status" value="1"/>
</dbReference>
<keyword evidence="5" id="KW-1133">Transmembrane helix</keyword>
<dbReference type="GO" id="GO:0005634">
    <property type="term" value="C:nucleus"/>
    <property type="evidence" value="ECO:0007669"/>
    <property type="project" value="TreeGrafter"/>
</dbReference>
<feature type="transmembrane region" description="Helical" evidence="5">
    <location>
        <begin position="252"/>
        <end position="273"/>
    </location>
</feature>
<dbReference type="GO" id="GO:0000978">
    <property type="term" value="F:RNA polymerase II cis-regulatory region sequence-specific DNA binding"/>
    <property type="evidence" value="ECO:0007669"/>
    <property type="project" value="TreeGrafter"/>
</dbReference>
<dbReference type="AlphaFoldDB" id="A0A0D2B4G7"/>
<gene>
    <name evidence="6" type="ORF">PV08_08753</name>
</gene>
<evidence type="ECO:0000256" key="1">
    <source>
        <dbReference type="ARBA" id="ARBA00023015"/>
    </source>
</evidence>
<proteinExistence type="predicted"/>
<dbReference type="EMBL" id="KN847497">
    <property type="protein sequence ID" value="KIW13565.1"/>
    <property type="molecule type" value="Genomic_DNA"/>
</dbReference>
<dbReference type="InterPro" id="IPR051127">
    <property type="entry name" value="Fungal_SecMet_Regulators"/>
</dbReference>
<dbReference type="CDD" id="cd12148">
    <property type="entry name" value="fungal_TF_MHR"/>
    <property type="match status" value="1"/>
</dbReference>
<dbReference type="OrthoDB" id="5104314at2759"/>
<accession>A0A0D2B4G7</accession>
<dbReference type="Proteomes" id="UP000053328">
    <property type="component" value="Unassembled WGS sequence"/>
</dbReference>
<dbReference type="RefSeq" id="XP_016233781.1">
    <property type="nucleotide sequence ID" value="XM_016383078.1"/>
</dbReference>
<keyword evidence="5" id="KW-0472">Membrane</keyword>
<dbReference type="PANTHER" id="PTHR47424:SF3">
    <property type="entry name" value="REGULATORY PROTEIN GAL4"/>
    <property type="match status" value="1"/>
</dbReference>
<keyword evidence="3" id="KW-0804">Transcription</keyword>
<name>A0A0D2B4G7_9EURO</name>
<evidence type="ECO:0000256" key="2">
    <source>
        <dbReference type="ARBA" id="ARBA00023125"/>
    </source>
</evidence>
<dbReference type="GO" id="GO:0000435">
    <property type="term" value="P:positive regulation of transcription from RNA polymerase II promoter by galactose"/>
    <property type="evidence" value="ECO:0007669"/>
    <property type="project" value="TreeGrafter"/>
</dbReference>
<keyword evidence="5" id="KW-0812">Transmembrane</keyword>
<dbReference type="VEuPathDB" id="FungiDB:PV08_08753"/>
<keyword evidence="4" id="KW-0539">Nucleus</keyword>
<reference evidence="6 7" key="1">
    <citation type="submission" date="2015-01" db="EMBL/GenBank/DDBJ databases">
        <title>The Genome Sequence of Exophiala spinifera CBS89968.</title>
        <authorList>
            <consortium name="The Broad Institute Genomics Platform"/>
            <person name="Cuomo C."/>
            <person name="de Hoog S."/>
            <person name="Gorbushina A."/>
            <person name="Stielow B."/>
            <person name="Teixiera M."/>
            <person name="Abouelleil A."/>
            <person name="Chapman S.B."/>
            <person name="Priest M."/>
            <person name="Young S.K."/>
            <person name="Wortman J."/>
            <person name="Nusbaum C."/>
            <person name="Birren B."/>
        </authorList>
    </citation>
    <scope>NUCLEOTIDE SEQUENCE [LARGE SCALE GENOMIC DNA]</scope>
    <source>
        <strain evidence="6 7">CBS 89968</strain>
    </source>
</reference>
<protein>
    <recommendedName>
        <fullName evidence="8">Transcription factor domain-containing protein</fullName>
    </recommendedName>
</protein>
<evidence type="ECO:0000256" key="5">
    <source>
        <dbReference type="SAM" id="Phobius"/>
    </source>
</evidence>